<dbReference type="Gramene" id="mRNA:HanXRQr2_Chr15g0691401">
    <property type="protein sequence ID" value="CDS:HanXRQr2_Chr15g0691401.1"/>
    <property type="gene ID" value="HanXRQr2_Chr15g0691401"/>
</dbReference>
<dbReference type="EMBL" id="MNCJ02000330">
    <property type="protein sequence ID" value="KAF5764384.1"/>
    <property type="molecule type" value="Genomic_DNA"/>
</dbReference>
<proteinExistence type="predicted"/>
<accession>A0A251S922</accession>
<gene>
    <name evidence="2" type="ORF">HannXRQ_Chr15g0478821</name>
    <name evidence="1" type="ORF">HanXRQr2_Chr15g0691401</name>
</gene>
<reference evidence="2" key="2">
    <citation type="submission" date="2017-02" db="EMBL/GenBank/DDBJ databases">
        <title>Sunflower complete genome.</title>
        <authorList>
            <person name="Langlade N."/>
            <person name="Munos S."/>
        </authorList>
    </citation>
    <scope>NUCLEOTIDE SEQUENCE [LARGE SCALE GENOMIC DNA]</scope>
    <source>
        <tissue evidence="2">Leaves</tissue>
    </source>
</reference>
<evidence type="ECO:0000313" key="1">
    <source>
        <dbReference type="EMBL" id="KAF5764384.1"/>
    </source>
</evidence>
<keyword evidence="3" id="KW-1185">Reference proteome</keyword>
<reference evidence="1 3" key="1">
    <citation type="journal article" date="2017" name="Nature">
        <title>The sunflower genome provides insights into oil metabolism, flowering and Asterid evolution.</title>
        <authorList>
            <person name="Badouin H."/>
            <person name="Gouzy J."/>
            <person name="Grassa C.J."/>
            <person name="Murat F."/>
            <person name="Staton S.E."/>
            <person name="Cottret L."/>
            <person name="Lelandais-Briere C."/>
            <person name="Owens G.L."/>
            <person name="Carrere S."/>
            <person name="Mayjonade B."/>
            <person name="Legrand L."/>
            <person name="Gill N."/>
            <person name="Kane N.C."/>
            <person name="Bowers J.E."/>
            <person name="Hubner S."/>
            <person name="Bellec A."/>
            <person name="Berard A."/>
            <person name="Berges H."/>
            <person name="Blanchet N."/>
            <person name="Boniface M.C."/>
            <person name="Brunel D."/>
            <person name="Catrice O."/>
            <person name="Chaidir N."/>
            <person name="Claudel C."/>
            <person name="Donnadieu C."/>
            <person name="Faraut T."/>
            <person name="Fievet G."/>
            <person name="Helmstetter N."/>
            <person name="King M."/>
            <person name="Knapp S.J."/>
            <person name="Lai Z."/>
            <person name="Le Paslier M.C."/>
            <person name="Lippi Y."/>
            <person name="Lorenzon L."/>
            <person name="Mandel J.R."/>
            <person name="Marage G."/>
            <person name="Marchand G."/>
            <person name="Marquand E."/>
            <person name="Bret-Mestries E."/>
            <person name="Morien E."/>
            <person name="Nambeesan S."/>
            <person name="Nguyen T."/>
            <person name="Pegot-Espagnet P."/>
            <person name="Pouilly N."/>
            <person name="Raftis F."/>
            <person name="Sallet E."/>
            <person name="Schiex T."/>
            <person name="Thomas J."/>
            <person name="Vandecasteele C."/>
            <person name="Vares D."/>
            <person name="Vear F."/>
            <person name="Vautrin S."/>
            <person name="Crespi M."/>
            <person name="Mangin B."/>
            <person name="Burke J.M."/>
            <person name="Salse J."/>
            <person name="Munos S."/>
            <person name="Vincourt P."/>
            <person name="Rieseberg L.H."/>
            <person name="Langlade N.B."/>
        </authorList>
    </citation>
    <scope>NUCLEOTIDE SEQUENCE [LARGE SCALE GENOMIC DNA]</scope>
    <source>
        <strain evidence="3">cv. SF193</strain>
        <tissue evidence="1">Leaves</tissue>
    </source>
</reference>
<dbReference type="Proteomes" id="UP000215914">
    <property type="component" value="Chromosome 15"/>
</dbReference>
<sequence>MKPDAGSIYTIRVIWVLPYLKLETVDLFQFSLSSFIRFSLFLLHLSICSWRHLQYQDRKLRQMQSVLQEVSQASLPLLSTLHRSAYNPSDSRLDLCFSRVP</sequence>
<evidence type="ECO:0000313" key="2">
    <source>
        <dbReference type="EMBL" id="OTF95052.1"/>
    </source>
</evidence>
<reference evidence="1" key="3">
    <citation type="submission" date="2020-06" db="EMBL/GenBank/DDBJ databases">
        <title>Helianthus annuus Genome sequencing and assembly Release 2.</title>
        <authorList>
            <person name="Gouzy J."/>
            <person name="Langlade N."/>
            <person name="Munos S."/>
        </authorList>
    </citation>
    <scope>NUCLEOTIDE SEQUENCE</scope>
    <source>
        <tissue evidence="1">Leaves</tissue>
    </source>
</reference>
<name>A0A251S922_HELAN</name>
<dbReference type="InParanoid" id="A0A251S922"/>
<organism evidence="2 3">
    <name type="scientific">Helianthus annuus</name>
    <name type="common">Common sunflower</name>
    <dbReference type="NCBI Taxonomy" id="4232"/>
    <lineage>
        <taxon>Eukaryota</taxon>
        <taxon>Viridiplantae</taxon>
        <taxon>Streptophyta</taxon>
        <taxon>Embryophyta</taxon>
        <taxon>Tracheophyta</taxon>
        <taxon>Spermatophyta</taxon>
        <taxon>Magnoliopsida</taxon>
        <taxon>eudicotyledons</taxon>
        <taxon>Gunneridae</taxon>
        <taxon>Pentapetalae</taxon>
        <taxon>asterids</taxon>
        <taxon>campanulids</taxon>
        <taxon>Asterales</taxon>
        <taxon>Asteraceae</taxon>
        <taxon>Asteroideae</taxon>
        <taxon>Heliantheae alliance</taxon>
        <taxon>Heliantheae</taxon>
        <taxon>Helianthus</taxon>
    </lineage>
</organism>
<dbReference type="EMBL" id="CM007904">
    <property type="protein sequence ID" value="OTF95052.1"/>
    <property type="molecule type" value="Genomic_DNA"/>
</dbReference>
<dbReference type="AlphaFoldDB" id="A0A251S922"/>
<protein>
    <submittedName>
        <fullName evidence="2">Uncharacterized protein</fullName>
    </submittedName>
</protein>
<evidence type="ECO:0000313" key="3">
    <source>
        <dbReference type="Proteomes" id="UP000215914"/>
    </source>
</evidence>